<name>A0AC35FRQ2_9BILA</name>
<organism evidence="1 2">
    <name type="scientific">Panagrolaimus sp. PS1159</name>
    <dbReference type="NCBI Taxonomy" id="55785"/>
    <lineage>
        <taxon>Eukaryota</taxon>
        <taxon>Metazoa</taxon>
        <taxon>Ecdysozoa</taxon>
        <taxon>Nematoda</taxon>
        <taxon>Chromadorea</taxon>
        <taxon>Rhabditida</taxon>
        <taxon>Tylenchina</taxon>
        <taxon>Panagrolaimomorpha</taxon>
        <taxon>Panagrolaimoidea</taxon>
        <taxon>Panagrolaimidae</taxon>
        <taxon>Panagrolaimus</taxon>
    </lineage>
</organism>
<proteinExistence type="predicted"/>
<dbReference type="WBParaSite" id="PS1159_v2.g19625.t1">
    <property type="protein sequence ID" value="PS1159_v2.g19625.t1"/>
    <property type="gene ID" value="PS1159_v2.g19625"/>
</dbReference>
<sequence>MWSGSFLFSKSNGKFNSNQQNSPSPFGASTSLPANVNRGGGGVVPPTLLEEKRIPKFYKDCLATCGAMNSSQLPNTGLVYNLMVASQLPRDSLSDIWTMVNRTLPGQLTRSEFFSCLALIALAQKGENISALCNVTTLPIPHLQTFTEVGKVPSKQNCVNSKTVIETSNLKMKTTTSSVQSSKKEMRDNIVEFDGKKNNLKNGNFMPTNLMNSNFQNQENKEDINETMLVDLISDFCDTEQFSSSVIEQKQELSSKYDFLDIDLTLPVENSRESTPKLTPLEFDPYADLREGPPKDEYLDTWQRILADGNKILKDSINLLEDCPSTTEEIIQTETGTNFIQSLRAIADVLNRVALSLFKHRPLEKQIVDNARNSLLLWKELIKKSYIIKALEEDNQDSTLNLNEISGFTRTYPKEHTFCGICIHQITFDDPAFLQFAGYNYHSQCANFWANIVDISLPKLEKL</sequence>
<evidence type="ECO:0000313" key="1">
    <source>
        <dbReference type="Proteomes" id="UP000887580"/>
    </source>
</evidence>
<dbReference type="Proteomes" id="UP000887580">
    <property type="component" value="Unplaced"/>
</dbReference>
<reference evidence="2" key="1">
    <citation type="submission" date="2022-11" db="UniProtKB">
        <authorList>
            <consortium name="WormBaseParasite"/>
        </authorList>
    </citation>
    <scope>IDENTIFICATION</scope>
</reference>
<evidence type="ECO:0000313" key="2">
    <source>
        <dbReference type="WBParaSite" id="PS1159_v2.g19625.t1"/>
    </source>
</evidence>
<accession>A0AC35FRQ2</accession>
<protein>
    <submittedName>
        <fullName evidence="2">EH domain-containing protein</fullName>
    </submittedName>
</protein>